<protein>
    <submittedName>
        <fullName evidence="2">Uncharacterized protein</fullName>
    </submittedName>
</protein>
<gene>
    <name evidence="2" type="ORF">HNQ01_001626</name>
</gene>
<evidence type="ECO:0000313" key="3">
    <source>
        <dbReference type="Proteomes" id="UP001516061"/>
    </source>
</evidence>
<keyword evidence="3" id="KW-1185">Reference proteome</keyword>
<dbReference type="RefSeq" id="WP_173804861.1">
    <property type="nucleotide sequence ID" value="NZ_JABSNM010000005.1"/>
</dbReference>
<comment type="caution">
    <text evidence="2">The sequence shown here is derived from an EMBL/GenBank/DDBJ whole genome shotgun (WGS) entry which is preliminary data.</text>
</comment>
<reference evidence="2 3" key="1">
    <citation type="submission" date="2020-05" db="EMBL/GenBank/DDBJ databases">
        <title>Genomic Encyclopedia of Type Strains, Phase IV (KMG-V): Genome sequencing to study the core and pangenomes of soil and plant-associated prokaryotes.</title>
        <authorList>
            <person name="Whitman W."/>
        </authorList>
    </citation>
    <scope>NUCLEOTIDE SEQUENCE [LARGE SCALE GENOMIC DNA]</scope>
    <source>
        <strain evidence="2 3">C29</strain>
    </source>
</reference>
<organism evidence="2 3">
    <name type="scientific">Sphaerotilus uruguayifluvii</name>
    <dbReference type="NCBI Taxonomy" id="2735897"/>
    <lineage>
        <taxon>Bacteria</taxon>
        <taxon>Pseudomonadati</taxon>
        <taxon>Pseudomonadota</taxon>
        <taxon>Betaproteobacteria</taxon>
        <taxon>Burkholderiales</taxon>
        <taxon>Sphaerotilaceae</taxon>
        <taxon>Sphaerotilus</taxon>
    </lineage>
</organism>
<name>A0ABX2G297_9BURK</name>
<dbReference type="Proteomes" id="UP001516061">
    <property type="component" value="Unassembled WGS sequence"/>
</dbReference>
<feature type="region of interest" description="Disordered" evidence="1">
    <location>
        <begin position="1"/>
        <end position="45"/>
    </location>
</feature>
<dbReference type="EMBL" id="JABSNM010000005">
    <property type="protein sequence ID" value="NRT55896.1"/>
    <property type="molecule type" value="Genomic_DNA"/>
</dbReference>
<evidence type="ECO:0000313" key="2">
    <source>
        <dbReference type="EMBL" id="NRT55896.1"/>
    </source>
</evidence>
<proteinExistence type="predicted"/>
<sequence>MKKRPTPPKGKPSAEAGRKDTAPENQGDLFGAIPEPLRTLPPAGTQPRRVLALLAEGERPDHADWYHETGSWRLAAHVGRLVHEFGWPVQSTEVLAPSRACPGRTIARYWLKQDDVQRARVALRWEGQP</sequence>
<evidence type="ECO:0000256" key="1">
    <source>
        <dbReference type="SAM" id="MobiDB-lite"/>
    </source>
</evidence>
<accession>A0ABX2G297</accession>